<evidence type="ECO:0000256" key="1">
    <source>
        <dbReference type="SAM" id="MobiDB-lite"/>
    </source>
</evidence>
<feature type="region of interest" description="Disordered" evidence="1">
    <location>
        <begin position="1"/>
        <end position="41"/>
    </location>
</feature>
<dbReference type="EMBL" id="JACVVK020000048">
    <property type="protein sequence ID" value="KAK7498910.1"/>
    <property type="molecule type" value="Genomic_DNA"/>
</dbReference>
<dbReference type="AlphaFoldDB" id="A0ABD0LHN9"/>
<feature type="compositionally biased region" description="Low complexity" evidence="1">
    <location>
        <begin position="8"/>
        <end position="21"/>
    </location>
</feature>
<feature type="compositionally biased region" description="Basic and acidic residues" evidence="1">
    <location>
        <begin position="24"/>
        <end position="39"/>
    </location>
</feature>
<proteinExistence type="predicted"/>
<gene>
    <name evidence="3" type="ORF">BaRGS_00010002</name>
</gene>
<sequence>MTRGNGNTYTTTTALPTTTSTHSGPDDHEADQSPLDKSDSPSLTDTIAAITIAVLACVLIITLTLIIRALHRRRVRERGRELNIVPTVSTGIVNANVNAYGGHNPPRPVNGVITWEPVTPSTSSSNVMVTASTSGAPSNC</sequence>
<evidence type="ECO:0000256" key="2">
    <source>
        <dbReference type="SAM" id="Phobius"/>
    </source>
</evidence>
<keyword evidence="4" id="KW-1185">Reference proteome</keyword>
<comment type="caution">
    <text evidence="3">The sequence shown here is derived from an EMBL/GenBank/DDBJ whole genome shotgun (WGS) entry which is preliminary data.</text>
</comment>
<keyword evidence="2" id="KW-1133">Transmembrane helix</keyword>
<evidence type="ECO:0000313" key="4">
    <source>
        <dbReference type="Proteomes" id="UP001519460"/>
    </source>
</evidence>
<accession>A0ABD0LHN9</accession>
<dbReference type="Proteomes" id="UP001519460">
    <property type="component" value="Unassembled WGS sequence"/>
</dbReference>
<name>A0ABD0LHN9_9CAEN</name>
<keyword evidence="2" id="KW-0472">Membrane</keyword>
<keyword evidence="2" id="KW-0812">Transmembrane</keyword>
<reference evidence="3 4" key="1">
    <citation type="journal article" date="2023" name="Sci. Data">
        <title>Genome assembly of the Korean intertidal mud-creeper Batillaria attramentaria.</title>
        <authorList>
            <person name="Patra A.K."/>
            <person name="Ho P.T."/>
            <person name="Jun S."/>
            <person name="Lee S.J."/>
            <person name="Kim Y."/>
            <person name="Won Y.J."/>
        </authorList>
    </citation>
    <scope>NUCLEOTIDE SEQUENCE [LARGE SCALE GENOMIC DNA]</scope>
    <source>
        <strain evidence="3">Wonlab-2016</strain>
    </source>
</reference>
<organism evidence="3 4">
    <name type="scientific">Batillaria attramentaria</name>
    <dbReference type="NCBI Taxonomy" id="370345"/>
    <lineage>
        <taxon>Eukaryota</taxon>
        <taxon>Metazoa</taxon>
        <taxon>Spiralia</taxon>
        <taxon>Lophotrochozoa</taxon>
        <taxon>Mollusca</taxon>
        <taxon>Gastropoda</taxon>
        <taxon>Caenogastropoda</taxon>
        <taxon>Sorbeoconcha</taxon>
        <taxon>Cerithioidea</taxon>
        <taxon>Batillariidae</taxon>
        <taxon>Batillaria</taxon>
    </lineage>
</organism>
<evidence type="ECO:0000313" key="3">
    <source>
        <dbReference type="EMBL" id="KAK7498910.1"/>
    </source>
</evidence>
<feature type="transmembrane region" description="Helical" evidence="2">
    <location>
        <begin position="47"/>
        <end position="70"/>
    </location>
</feature>
<protein>
    <submittedName>
        <fullName evidence="3">Uncharacterized protein</fullName>
    </submittedName>
</protein>